<comment type="similarity">
    <text evidence="6">Belongs to the peptidase M3B family.</text>
</comment>
<dbReference type="GO" id="GO:0006518">
    <property type="term" value="P:peptide metabolic process"/>
    <property type="evidence" value="ECO:0007669"/>
    <property type="project" value="TreeGrafter"/>
</dbReference>
<keyword evidence="2 6" id="KW-0479">Metal-binding</keyword>
<dbReference type="EMBL" id="FOOX01000006">
    <property type="protein sequence ID" value="SFG58721.1"/>
    <property type="molecule type" value="Genomic_DNA"/>
</dbReference>
<dbReference type="GO" id="GO:0046872">
    <property type="term" value="F:metal ion binding"/>
    <property type="evidence" value="ECO:0007669"/>
    <property type="project" value="UniProtKB-UniRule"/>
</dbReference>
<dbReference type="Gene3D" id="1.20.140.70">
    <property type="entry name" value="Oligopeptidase f, N-terminal domain"/>
    <property type="match status" value="1"/>
</dbReference>
<dbReference type="Gene3D" id="1.10.287.830">
    <property type="entry name" value="putative peptidase helix hairpin domain like"/>
    <property type="match status" value="1"/>
</dbReference>
<dbReference type="PANTHER" id="PTHR11804">
    <property type="entry name" value="PROTEASE M3 THIMET OLIGOPEPTIDASE-RELATED"/>
    <property type="match status" value="1"/>
</dbReference>
<dbReference type="OrthoDB" id="9766487at2"/>
<dbReference type="InterPro" id="IPR045090">
    <property type="entry name" value="Pept_M3A_M3B"/>
</dbReference>
<dbReference type="Pfam" id="PF08439">
    <property type="entry name" value="Peptidase_M3_N"/>
    <property type="match status" value="1"/>
</dbReference>
<sequence length="601" mass="69564">MPNKTLPNREDIAPEFKWHLEDIYPNDDLWEKDFKAVGGLIEKVESYKGKLGESAKTMLEAFRTQEDLNRIDEMVFTYARMRRDENNANPVYQALTDRSESLSARVQAAISFFIPEILSLPAETLEQFRKEEPGLELYRFALEEIYRQKPHTLSPAEEQIIARAEEVTQAPANIFTMLNNADLTFPPIKDEEGNEVEVTHGRYINFMESKDRRVRKDAFASMYSAYRKLINTVAATYNSSVKKDVFYARVRQYPSALEASLFNDNVPLEVYDNLIKTVRNNIDKMYRYVALRKKILELDELHMYDLYTPMVKEVKWEVPYPRAIEMVQKGLAPLGTAYIQTAAEGINSGWVDVYENKGKTSGAYSWGPYGVHPYVLLNYQDNLNNVFTLAHEMGHAMHSYYAYREQPYIYAHYKIFTAEVASTVNETLLIRHLLDTVSERDKKLYLLNHYLEQFRGTVFRQTMFAEFEKITHEKMEAGEALTPELLCQIYHRLNVDYYGPDMVVDDDIKYEWARIPHFYSAFYVYKYATGFSAATSLAGQILEQGDQAVTRYLDFLKKGGSDYSLNLLRAAGVDMTSPQPVQEGLDVFAKLLDEFEKHVNS</sequence>
<dbReference type="EC" id="3.4.24.-" evidence="6"/>
<evidence type="ECO:0000256" key="4">
    <source>
        <dbReference type="ARBA" id="ARBA00022833"/>
    </source>
</evidence>
<dbReference type="GO" id="GO:0006508">
    <property type="term" value="P:proteolysis"/>
    <property type="evidence" value="ECO:0007669"/>
    <property type="project" value="UniProtKB-KW"/>
</dbReference>
<dbReference type="PANTHER" id="PTHR11804:SF84">
    <property type="entry name" value="SACCHAROLYSIN"/>
    <property type="match status" value="1"/>
</dbReference>
<evidence type="ECO:0000259" key="7">
    <source>
        <dbReference type="Pfam" id="PF01432"/>
    </source>
</evidence>
<feature type="domain" description="Oligopeptidase F N-terminal" evidence="8">
    <location>
        <begin position="116"/>
        <end position="185"/>
    </location>
</feature>
<dbReference type="InterPro" id="IPR042088">
    <property type="entry name" value="OligoPept_F_C"/>
</dbReference>
<dbReference type="Pfam" id="PF01432">
    <property type="entry name" value="Peptidase_M3"/>
    <property type="match status" value="1"/>
</dbReference>
<dbReference type="GO" id="GO:0004222">
    <property type="term" value="F:metalloendopeptidase activity"/>
    <property type="evidence" value="ECO:0007669"/>
    <property type="project" value="UniProtKB-UniRule"/>
</dbReference>
<dbReference type="SUPFAM" id="SSF55486">
    <property type="entry name" value="Metalloproteases ('zincins'), catalytic domain"/>
    <property type="match status" value="1"/>
</dbReference>
<dbReference type="STRING" id="341036.SAMN05660649_02110"/>
<proteinExistence type="inferred from homology"/>
<keyword evidence="1 6" id="KW-0645">Protease</keyword>
<evidence type="ECO:0000256" key="6">
    <source>
        <dbReference type="RuleBase" id="RU368091"/>
    </source>
</evidence>
<evidence type="ECO:0000259" key="8">
    <source>
        <dbReference type="Pfam" id="PF08439"/>
    </source>
</evidence>
<evidence type="ECO:0000256" key="2">
    <source>
        <dbReference type="ARBA" id="ARBA00022723"/>
    </source>
</evidence>
<protein>
    <recommendedName>
        <fullName evidence="6">Oligopeptidase F</fullName>
        <ecNumber evidence="6">3.4.24.-</ecNumber>
    </recommendedName>
</protein>
<evidence type="ECO:0000256" key="5">
    <source>
        <dbReference type="ARBA" id="ARBA00023049"/>
    </source>
</evidence>
<dbReference type="InterPro" id="IPR013647">
    <property type="entry name" value="OligopepF_N_dom"/>
</dbReference>
<feature type="domain" description="Peptidase M3A/M3B catalytic" evidence="7">
    <location>
        <begin position="206"/>
        <end position="585"/>
    </location>
</feature>
<dbReference type="NCBIfam" id="TIGR00181">
    <property type="entry name" value="pepF"/>
    <property type="match status" value="1"/>
</dbReference>
<comment type="function">
    <text evidence="6">Has oligopeptidase activity and degrades a variety of small bioactive peptides.</text>
</comment>
<gene>
    <name evidence="9" type="ORF">SAMN05660649_02110</name>
</gene>
<comment type="cofactor">
    <cofactor evidence="6">
        <name>Zn(2+)</name>
        <dbReference type="ChEBI" id="CHEBI:29105"/>
    </cofactor>
    <text evidence="6">Binds 1 zinc ion.</text>
</comment>
<dbReference type="InterPro" id="IPR001567">
    <property type="entry name" value="Pept_M3A_M3B_dom"/>
</dbReference>
<keyword evidence="10" id="KW-1185">Reference proteome</keyword>
<evidence type="ECO:0000256" key="3">
    <source>
        <dbReference type="ARBA" id="ARBA00022801"/>
    </source>
</evidence>
<dbReference type="Gene3D" id="1.10.1370.20">
    <property type="entry name" value="Oligoendopeptidase f, C-terminal domain"/>
    <property type="match status" value="1"/>
</dbReference>
<keyword evidence="3 6" id="KW-0378">Hydrolase</keyword>
<dbReference type="AlphaFoldDB" id="A0A1I2T8S3"/>
<evidence type="ECO:0000313" key="10">
    <source>
        <dbReference type="Proteomes" id="UP000199337"/>
    </source>
</evidence>
<dbReference type="CDD" id="cd09608">
    <property type="entry name" value="M3B_PepF"/>
    <property type="match status" value="1"/>
</dbReference>
<evidence type="ECO:0000256" key="1">
    <source>
        <dbReference type="ARBA" id="ARBA00022670"/>
    </source>
</evidence>
<organism evidence="9 10">
    <name type="scientific">Desulfotruncus arcticus DSM 17038</name>
    <dbReference type="NCBI Taxonomy" id="1121424"/>
    <lineage>
        <taxon>Bacteria</taxon>
        <taxon>Bacillati</taxon>
        <taxon>Bacillota</taxon>
        <taxon>Clostridia</taxon>
        <taxon>Eubacteriales</taxon>
        <taxon>Desulfallaceae</taxon>
        <taxon>Desulfotruncus</taxon>
    </lineage>
</organism>
<evidence type="ECO:0000313" key="9">
    <source>
        <dbReference type="EMBL" id="SFG58721.1"/>
    </source>
</evidence>
<reference evidence="10" key="1">
    <citation type="submission" date="2016-10" db="EMBL/GenBank/DDBJ databases">
        <authorList>
            <person name="Varghese N."/>
            <person name="Submissions S."/>
        </authorList>
    </citation>
    <scope>NUCLEOTIDE SEQUENCE [LARGE SCALE GENOMIC DNA]</scope>
    <source>
        <strain evidence="10">DSM 17038</strain>
    </source>
</reference>
<keyword evidence="5 6" id="KW-0482">Metalloprotease</keyword>
<accession>A0A1I2T8S3</accession>
<dbReference type="RefSeq" id="WP_092471329.1">
    <property type="nucleotide sequence ID" value="NZ_FOOX01000006.1"/>
</dbReference>
<name>A0A1I2T8S3_9FIRM</name>
<dbReference type="InterPro" id="IPR004438">
    <property type="entry name" value="Peptidase_M3B"/>
</dbReference>
<dbReference type="Proteomes" id="UP000199337">
    <property type="component" value="Unassembled WGS sequence"/>
</dbReference>
<keyword evidence="4 6" id="KW-0862">Zinc</keyword>